<evidence type="ECO:0000313" key="10">
    <source>
        <dbReference type="Proteomes" id="UP000678499"/>
    </source>
</evidence>
<dbReference type="InterPro" id="IPR042164">
    <property type="entry name" value="SLC25A44"/>
</dbReference>
<dbReference type="GO" id="GO:0016020">
    <property type="term" value="C:membrane"/>
    <property type="evidence" value="ECO:0007669"/>
    <property type="project" value="UniProtKB-SubCell"/>
</dbReference>
<accession>A0A7R9BJ18</accession>
<dbReference type="Pfam" id="PF00153">
    <property type="entry name" value="Mito_carr"/>
    <property type="match status" value="3"/>
</dbReference>
<gene>
    <name evidence="9" type="ORF">NMOB1V02_LOCUS3182</name>
</gene>
<dbReference type="EMBL" id="OA882444">
    <property type="protein sequence ID" value="CAD7275385.1"/>
    <property type="molecule type" value="Genomic_DNA"/>
</dbReference>
<evidence type="ECO:0000256" key="2">
    <source>
        <dbReference type="ARBA" id="ARBA00006375"/>
    </source>
</evidence>
<comment type="similarity">
    <text evidence="2 8">Belongs to the mitochondrial carrier (TC 2.A.29) family.</text>
</comment>
<dbReference type="PRINTS" id="PR00926">
    <property type="entry name" value="MITOCARRIER"/>
</dbReference>
<dbReference type="InterPro" id="IPR023395">
    <property type="entry name" value="MCP_dom_sf"/>
</dbReference>
<dbReference type="GO" id="GO:0015658">
    <property type="term" value="F:branched-chain amino acid transmembrane transporter activity"/>
    <property type="evidence" value="ECO:0007669"/>
    <property type="project" value="InterPro"/>
</dbReference>
<name>A0A7R9BJ18_9CRUS</name>
<keyword evidence="10" id="KW-1185">Reference proteome</keyword>
<reference evidence="9" key="1">
    <citation type="submission" date="2020-11" db="EMBL/GenBank/DDBJ databases">
        <authorList>
            <person name="Tran Van P."/>
        </authorList>
    </citation>
    <scope>NUCLEOTIDE SEQUENCE</scope>
</reference>
<dbReference type="Gene3D" id="1.50.40.10">
    <property type="entry name" value="Mitochondrial carrier domain"/>
    <property type="match status" value="2"/>
</dbReference>
<evidence type="ECO:0000256" key="3">
    <source>
        <dbReference type="ARBA" id="ARBA00022448"/>
    </source>
</evidence>
<dbReference type="PROSITE" id="PS50920">
    <property type="entry name" value="SOLCAR"/>
    <property type="match status" value="3"/>
</dbReference>
<evidence type="ECO:0000313" key="9">
    <source>
        <dbReference type="EMBL" id="CAD7275385.1"/>
    </source>
</evidence>
<dbReference type="GO" id="GO:0005739">
    <property type="term" value="C:mitochondrion"/>
    <property type="evidence" value="ECO:0007669"/>
    <property type="project" value="InterPro"/>
</dbReference>
<sequence>MDVDEKIVVSKEGKLLMPSGSVKAENLKPPFATAAQPPLTPENTIRTVEWNMMNKQKFYPLSILSSFTIRCFLYPFSVIKTRIQVQRGNENYSGTIDAFKKILKYEGVGGLYKGFWINTFQIVSSVFYVTTYENVRHFMLARDFTDSRVRALVAGGCASAVGQTFIVPCDVVSQHLMVLGQLEKRKGGTVVVNPLNLDYKKYKSKFDLTVAIGKRVYERDGVLGFYRGYWASLCTYVPTSAMWWSFYQLYQDWLFLVMPPSVPTLAIQSMAAPLGGLTTTIITNPLDIVRARLQVQRLNSVSGAFVALWQEEKLGIFTKGLSARVAQSCVFSFAIILGYESVKRMSVLDEYRDRVRR</sequence>
<comment type="subcellular location">
    <subcellularLocation>
        <location evidence="1">Membrane</location>
        <topology evidence="1">Multi-pass membrane protein</topology>
    </subcellularLocation>
</comment>
<dbReference type="GO" id="GO:0009083">
    <property type="term" value="P:branched-chain amino acid catabolic process"/>
    <property type="evidence" value="ECO:0007669"/>
    <property type="project" value="InterPro"/>
</dbReference>
<feature type="repeat" description="Solcar" evidence="7">
    <location>
        <begin position="53"/>
        <end position="138"/>
    </location>
</feature>
<evidence type="ECO:0000256" key="5">
    <source>
        <dbReference type="ARBA" id="ARBA00022737"/>
    </source>
</evidence>
<feature type="repeat" description="Solcar" evidence="7">
    <location>
        <begin position="263"/>
        <end position="345"/>
    </location>
</feature>
<evidence type="ECO:0000256" key="4">
    <source>
        <dbReference type="ARBA" id="ARBA00022692"/>
    </source>
</evidence>
<feature type="repeat" description="Solcar" evidence="7">
    <location>
        <begin position="146"/>
        <end position="253"/>
    </location>
</feature>
<dbReference type="InterPro" id="IPR018108">
    <property type="entry name" value="MCP_transmembrane"/>
</dbReference>
<protein>
    <recommendedName>
        <fullName evidence="11">Solute carrier family 25 member 44</fullName>
    </recommendedName>
</protein>
<proteinExistence type="inferred from homology"/>
<keyword evidence="5" id="KW-0677">Repeat</keyword>
<dbReference type="PANTHER" id="PTHR46314">
    <property type="entry name" value="SOLUTE CARRIER FAMILY 25 MEMBER 44"/>
    <property type="match status" value="1"/>
</dbReference>
<dbReference type="SUPFAM" id="SSF103506">
    <property type="entry name" value="Mitochondrial carrier"/>
    <property type="match status" value="1"/>
</dbReference>
<keyword evidence="4 7" id="KW-0812">Transmembrane</keyword>
<keyword evidence="3 8" id="KW-0813">Transport</keyword>
<dbReference type="EMBL" id="CAJPEX010000407">
    <property type="protein sequence ID" value="CAG0915537.1"/>
    <property type="molecule type" value="Genomic_DNA"/>
</dbReference>
<dbReference type="Proteomes" id="UP000678499">
    <property type="component" value="Unassembled WGS sequence"/>
</dbReference>
<evidence type="ECO:0008006" key="11">
    <source>
        <dbReference type="Google" id="ProtNLM"/>
    </source>
</evidence>
<dbReference type="InterPro" id="IPR002067">
    <property type="entry name" value="MCP"/>
</dbReference>
<dbReference type="OrthoDB" id="250329at2759"/>
<dbReference type="AlphaFoldDB" id="A0A7R9BJ18"/>
<evidence type="ECO:0000256" key="6">
    <source>
        <dbReference type="ARBA" id="ARBA00023136"/>
    </source>
</evidence>
<keyword evidence="6 7" id="KW-0472">Membrane</keyword>
<evidence type="ECO:0000256" key="8">
    <source>
        <dbReference type="RuleBase" id="RU000488"/>
    </source>
</evidence>
<organism evidence="9">
    <name type="scientific">Notodromas monacha</name>
    <dbReference type="NCBI Taxonomy" id="399045"/>
    <lineage>
        <taxon>Eukaryota</taxon>
        <taxon>Metazoa</taxon>
        <taxon>Ecdysozoa</taxon>
        <taxon>Arthropoda</taxon>
        <taxon>Crustacea</taxon>
        <taxon>Oligostraca</taxon>
        <taxon>Ostracoda</taxon>
        <taxon>Podocopa</taxon>
        <taxon>Podocopida</taxon>
        <taxon>Cypridocopina</taxon>
        <taxon>Cypridoidea</taxon>
        <taxon>Cyprididae</taxon>
        <taxon>Notodromas</taxon>
    </lineage>
</organism>
<evidence type="ECO:0000256" key="7">
    <source>
        <dbReference type="PROSITE-ProRule" id="PRU00282"/>
    </source>
</evidence>
<dbReference type="PANTHER" id="PTHR46314:SF2">
    <property type="entry name" value="SOLUTE CARRIER FAMILY 25 MEMBER 44"/>
    <property type="match status" value="1"/>
</dbReference>
<evidence type="ECO:0000256" key="1">
    <source>
        <dbReference type="ARBA" id="ARBA00004141"/>
    </source>
</evidence>